<evidence type="ECO:0000256" key="9">
    <source>
        <dbReference type="PIRSR" id="PIRSR617736-1"/>
    </source>
</evidence>
<evidence type="ECO:0000256" key="1">
    <source>
        <dbReference type="ARBA" id="ARBA00000448"/>
    </source>
</evidence>
<dbReference type="PANTHER" id="PTHR10353:SF36">
    <property type="entry name" value="LP05116P"/>
    <property type="match status" value="1"/>
</dbReference>
<dbReference type="PRINTS" id="PR00131">
    <property type="entry name" value="GLHYDRLASE1"/>
</dbReference>
<comment type="catalytic activity">
    <reaction evidence="1 11">
        <text>Hydrolysis of terminal, non-reducing beta-D-glucosyl residues with release of beta-D-glucose.</text>
        <dbReference type="EC" id="3.2.1.21"/>
    </reaction>
</comment>
<dbReference type="PANTHER" id="PTHR10353">
    <property type="entry name" value="GLYCOSYL HYDROLASE"/>
    <property type="match status" value="1"/>
</dbReference>
<accession>A0A5C8UPQ5</accession>
<feature type="active site" description="Nucleophile" evidence="9">
    <location>
        <position position="358"/>
    </location>
</feature>
<evidence type="ECO:0000313" key="13">
    <source>
        <dbReference type="Proteomes" id="UP000321379"/>
    </source>
</evidence>
<dbReference type="Pfam" id="PF00232">
    <property type="entry name" value="Glyco_hydro_1"/>
    <property type="match status" value="1"/>
</dbReference>
<proteinExistence type="inferred from homology"/>
<comment type="similarity">
    <text evidence="2 11">Belongs to the glycosyl hydrolase 1 family.</text>
</comment>
<evidence type="ECO:0000256" key="3">
    <source>
        <dbReference type="ARBA" id="ARBA00012744"/>
    </source>
</evidence>
<keyword evidence="6" id="KW-0119">Carbohydrate metabolism</keyword>
<evidence type="ECO:0000313" key="12">
    <source>
        <dbReference type="EMBL" id="TXN29476.1"/>
    </source>
</evidence>
<feature type="binding site" evidence="10">
    <location>
        <begin position="412"/>
        <end position="413"/>
    </location>
    <ligand>
        <name>substrate</name>
    </ligand>
</feature>
<dbReference type="SUPFAM" id="SSF51445">
    <property type="entry name" value="(Trans)glycosidases"/>
    <property type="match status" value="1"/>
</dbReference>
<feature type="active site" description="Proton donor" evidence="9">
    <location>
        <position position="169"/>
    </location>
</feature>
<evidence type="ECO:0000256" key="10">
    <source>
        <dbReference type="PIRSR" id="PIRSR617736-2"/>
    </source>
</evidence>
<feature type="binding site" evidence="10">
    <location>
        <position position="405"/>
    </location>
    <ligand>
        <name>substrate</name>
    </ligand>
</feature>
<dbReference type="GO" id="GO:0030245">
    <property type="term" value="P:cellulose catabolic process"/>
    <property type="evidence" value="ECO:0007669"/>
    <property type="project" value="UniProtKB-KW"/>
</dbReference>
<dbReference type="EC" id="3.2.1.21" evidence="3 11"/>
<gene>
    <name evidence="12" type="ORF">FVP33_15045</name>
</gene>
<comment type="caution">
    <text evidence="12">The sequence shown here is derived from an EMBL/GenBank/DDBJ whole genome shotgun (WGS) entry which is preliminary data.</text>
</comment>
<dbReference type="EMBL" id="VRMG01000009">
    <property type="protein sequence ID" value="TXN29476.1"/>
    <property type="molecule type" value="Genomic_DNA"/>
</dbReference>
<keyword evidence="5" id="KW-0136">Cellulose degradation</keyword>
<dbReference type="InterPro" id="IPR001360">
    <property type="entry name" value="Glyco_hydro_1"/>
</dbReference>
<evidence type="ECO:0000256" key="8">
    <source>
        <dbReference type="ARBA" id="ARBA00023326"/>
    </source>
</evidence>
<feature type="binding site" evidence="10">
    <location>
        <position position="168"/>
    </location>
    <ligand>
        <name>substrate</name>
    </ligand>
</feature>
<organism evidence="12 13">
    <name type="scientific">Lacisediminihabitans profunda</name>
    <dbReference type="NCBI Taxonomy" id="2594790"/>
    <lineage>
        <taxon>Bacteria</taxon>
        <taxon>Bacillati</taxon>
        <taxon>Actinomycetota</taxon>
        <taxon>Actinomycetes</taxon>
        <taxon>Micrococcales</taxon>
        <taxon>Microbacteriaceae</taxon>
        <taxon>Lacisediminihabitans</taxon>
    </lineage>
</organism>
<feature type="binding site" evidence="10">
    <location>
        <position position="124"/>
    </location>
    <ligand>
        <name>substrate</name>
    </ligand>
</feature>
<keyword evidence="8" id="KW-0624">Polysaccharide degradation</keyword>
<evidence type="ECO:0000256" key="5">
    <source>
        <dbReference type="ARBA" id="ARBA00023001"/>
    </source>
</evidence>
<evidence type="ECO:0000256" key="4">
    <source>
        <dbReference type="ARBA" id="ARBA00022801"/>
    </source>
</evidence>
<evidence type="ECO:0000256" key="2">
    <source>
        <dbReference type="ARBA" id="ARBA00010838"/>
    </source>
</evidence>
<dbReference type="InterPro" id="IPR017853">
    <property type="entry name" value="GH"/>
</dbReference>
<dbReference type="FunFam" id="3.20.20.80:FF:000004">
    <property type="entry name" value="Beta-glucosidase 6-phospho-beta-glucosidase"/>
    <property type="match status" value="1"/>
</dbReference>
<dbReference type="InterPro" id="IPR033132">
    <property type="entry name" value="GH_1_N_CS"/>
</dbReference>
<sequence>MGSIITLQLPPAFEFGVATSAFQIEGAWNEDGKSPSIWDTFSQTPGNVRGDVPGNVACDHYHRYPEDIALMKDLGIDTYRLSISWSRLMPDGVGAVNQKGVDFYNRLIDDLLAADIQPNVTLYHWDLPQVLEDRGGWPNRDVADWFGEYSAKSFDLFGDRVHRWATLNEPIALWVGYALGAFAPGLRDEKLGRQAMHNAMLAHGKSVQAFRAANNADSEIGIVLDIWKRQPLTESAEDRALAHEGEDDGFRFFLDALRGGGYSDRLRQRLESTGTFPHIEPGDQQLIETPIDYLGLNVYSRVVVDSTQQKPGAWAESHPQPGGNFLESGSEFYPRAVYEALEMVRDDYGWSGPIFITENGVPDASAATTADPLDDAERITYVAGFLHWISVAIAEGADVRGYYLWSLLDNYEWGAAFTFKYGLVRVDPETQVRTPKKSAGWYAKTIADHKRAISASADFSPAR</sequence>
<keyword evidence="13" id="KW-1185">Reference proteome</keyword>
<dbReference type="GO" id="GO:0008422">
    <property type="term" value="F:beta-glucosidase activity"/>
    <property type="evidence" value="ECO:0007669"/>
    <property type="project" value="UniProtKB-EC"/>
</dbReference>
<dbReference type="NCBIfam" id="TIGR03356">
    <property type="entry name" value="BGL"/>
    <property type="match status" value="1"/>
</dbReference>
<dbReference type="Gene3D" id="3.20.20.80">
    <property type="entry name" value="Glycosidases"/>
    <property type="match status" value="1"/>
</dbReference>
<feature type="binding site" evidence="10">
    <location>
        <position position="299"/>
    </location>
    <ligand>
        <name>substrate</name>
    </ligand>
</feature>
<evidence type="ECO:0000256" key="6">
    <source>
        <dbReference type="ARBA" id="ARBA00023277"/>
    </source>
</evidence>
<evidence type="ECO:0000256" key="11">
    <source>
        <dbReference type="RuleBase" id="RU361175"/>
    </source>
</evidence>
<name>A0A5C8UPQ5_9MICO</name>
<keyword evidence="7 11" id="KW-0326">Glycosidase</keyword>
<feature type="binding site" evidence="10">
    <location>
        <position position="23"/>
    </location>
    <ligand>
        <name>substrate</name>
    </ligand>
</feature>
<dbReference type="AlphaFoldDB" id="A0A5C8UPQ5"/>
<protein>
    <recommendedName>
        <fullName evidence="3 11">Beta-glucosidase</fullName>
        <ecNumber evidence="3 11">3.2.1.21</ecNumber>
    </recommendedName>
</protein>
<keyword evidence="4 11" id="KW-0378">Hydrolase</keyword>
<dbReference type="Proteomes" id="UP000321379">
    <property type="component" value="Unassembled WGS sequence"/>
</dbReference>
<reference evidence="12 13" key="1">
    <citation type="submission" date="2019-08" db="EMBL/GenBank/DDBJ databases">
        <title>Bacterial whole genome sequence for Glaciihabitans sp. CHu50b-6-2.</title>
        <authorList>
            <person name="Jin L."/>
        </authorList>
    </citation>
    <scope>NUCLEOTIDE SEQUENCE [LARGE SCALE GENOMIC DNA]</scope>
    <source>
        <strain evidence="12 13">CHu50b-6-2</strain>
    </source>
</reference>
<dbReference type="RefSeq" id="WP_147784492.1">
    <property type="nucleotide sequence ID" value="NZ_VRMG01000009.1"/>
</dbReference>
<dbReference type="GO" id="GO:0005829">
    <property type="term" value="C:cytosol"/>
    <property type="evidence" value="ECO:0007669"/>
    <property type="project" value="TreeGrafter"/>
</dbReference>
<evidence type="ECO:0000256" key="7">
    <source>
        <dbReference type="ARBA" id="ARBA00023295"/>
    </source>
</evidence>
<dbReference type="PROSITE" id="PS00653">
    <property type="entry name" value="GLYCOSYL_HYDROL_F1_2"/>
    <property type="match status" value="1"/>
</dbReference>
<dbReference type="InterPro" id="IPR017736">
    <property type="entry name" value="Glyco_hydro_1_beta-glucosidase"/>
</dbReference>